<gene>
    <name evidence="1" type="ORF">AF72_07420</name>
    <name evidence="2" type="ORF">LPH55_00510</name>
</gene>
<comment type="caution">
    <text evidence="1">The sequence shown here is derived from an EMBL/GenBank/DDBJ whole genome shotgun (WGS) entry which is preliminary data.</text>
</comment>
<dbReference type="PATRIC" id="fig|1444770.3.peg.1767"/>
<evidence type="ECO:0000313" key="1">
    <source>
        <dbReference type="EMBL" id="EWS78139.1"/>
    </source>
</evidence>
<dbReference type="Proteomes" id="UP001430701">
    <property type="component" value="Unassembled WGS sequence"/>
</dbReference>
<dbReference type="AlphaFoldDB" id="Z9JIZ8"/>
<reference evidence="2" key="2">
    <citation type="submission" date="2021-11" db="EMBL/GenBank/DDBJ databases">
        <title>Genome sequence of Xylella taiwanensis PLS432.</title>
        <authorList>
            <person name="Weng L.-W."/>
            <person name="Su C.-C."/>
            <person name="Tsai C.-W."/>
            <person name="Kuo C.-H."/>
        </authorList>
    </citation>
    <scope>NUCLEOTIDE SEQUENCE</scope>
    <source>
        <strain evidence="2">PLS432</strain>
    </source>
</reference>
<proteinExistence type="predicted"/>
<evidence type="ECO:0000313" key="2">
    <source>
        <dbReference type="EMBL" id="MCD8471986.1"/>
    </source>
</evidence>
<organism evidence="1 3">
    <name type="scientific">Xylella taiwanensis</name>
    <dbReference type="NCBI Taxonomy" id="1444770"/>
    <lineage>
        <taxon>Bacteria</taxon>
        <taxon>Pseudomonadati</taxon>
        <taxon>Pseudomonadota</taxon>
        <taxon>Gammaproteobacteria</taxon>
        <taxon>Lysobacterales</taxon>
        <taxon>Lysobacteraceae</taxon>
        <taxon>Xylella</taxon>
    </lineage>
</organism>
<keyword evidence="4" id="KW-1185">Reference proteome</keyword>
<sequence length="72" mass="8251">MLKISRLAKAKDAAPDMVKVKLQAKHLAFKKSYTPDKKHINQIEVSIARDTSIDKDVLAFLAKRREETTRSR</sequence>
<dbReference type="GeneID" id="68901727"/>
<dbReference type="EMBL" id="JAJPPU010000001">
    <property type="protein sequence ID" value="MCD8471986.1"/>
    <property type="molecule type" value="Genomic_DNA"/>
</dbReference>
<dbReference type="Proteomes" id="UP000020406">
    <property type="component" value="Unassembled WGS sequence"/>
</dbReference>
<protein>
    <submittedName>
        <fullName evidence="1">Uncharacterized protein</fullName>
    </submittedName>
</protein>
<name>Z9JIZ8_9GAMM</name>
<evidence type="ECO:0000313" key="4">
    <source>
        <dbReference type="Proteomes" id="UP001430701"/>
    </source>
</evidence>
<dbReference type="RefSeq" id="WP_162814107.1">
    <property type="nucleotide sequence ID" value="NZ_CP053627.1"/>
</dbReference>
<accession>Z9JIZ8</accession>
<evidence type="ECO:0000313" key="3">
    <source>
        <dbReference type="Proteomes" id="UP000020406"/>
    </source>
</evidence>
<reference evidence="1 3" key="1">
    <citation type="journal article" date="2014" name="Genome Announc.">
        <title>Draft Genome Sequence of Xylella fastidiosa Pear Leaf Scorch Strain in Taiwan.</title>
        <authorList>
            <person name="Su C.C."/>
            <person name="Deng W.L."/>
            <person name="Jan F.J."/>
            <person name="Chang C.J."/>
            <person name="Huang H."/>
            <person name="Chen J."/>
        </authorList>
    </citation>
    <scope>NUCLEOTIDE SEQUENCE [LARGE SCALE GENOMIC DNA]</scope>
    <source>
        <strain evidence="1 3">PLS229</strain>
    </source>
</reference>
<dbReference type="EMBL" id="JDSQ01000010">
    <property type="protein sequence ID" value="EWS78139.1"/>
    <property type="molecule type" value="Genomic_DNA"/>
</dbReference>